<proteinExistence type="predicted"/>
<dbReference type="AlphaFoldDB" id="A0A4U5PGN7"/>
<evidence type="ECO:0000313" key="2">
    <source>
        <dbReference type="EMBL" id="TKR95244.1"/>
    </source>
</evidence>
<evidence type="ECO:0000313" key="3">
    <source>
        <dbReference type="Proteomes" id="UP000298663"/>
    </source>
</evidence>
<evidence type="ECO:0000256" key="1">
    <source>
        <dbReference type="SAM" id="MobiDB-lite"/>
    </source>
</evidence>
<keyword evidence="3" id="KW-1185">Reference proteome</keyword>
<protein>
    <submittedName>
        <fullName evidence="2">Uncharacterized protein</fullName>
    </submittedName>
</protein>
<dbReference type="Proteomes" id="UP000298663">
    <property type="component" value="Unassembled WGS sequence"/>
</dbReference>
<gene>
    <name evidence="2" type="ORF">L596_009441</name>
</gene>
<accession>A0A4U5PGN7</accession>
<dbReference type="EMBL" id="AZBU02000002">
    <property type="protein sequence ID" value="TKR95244.1"/>
    <property type="molecule type" value="Genomic_DNA"/>
</dbReference>
<comment type="caution">
    <text evidence="2">The sequence shown here is derived from an EMBL/GenBank/DDBJ whole genome shotgun (WGS) entry which is preliminary data.</text>
</comment>
<sequence length="80" mass="9572">MRTDSYLIRRLHTSFVEEKQRLDPKAPSDDGHGGFRRRAFDFSAASWREFEQCEQCDRDVEWEKESGQDEAERQCERSRS</sequence>
<organism evidence="2 3">
    <name type="scientific">Steinernema carpocapsae</name>
    <name type="common">Entomopathogenic nematode</name>
    <dbReference type="NCBI Taxonomy" id="34508"/>
    <lineage>
        <taxon>Eukaryota</taxon>
        <taxon>Metazoa</taxon>
        <taxon>Ecdysozoa</taxon>
        <taxon>Nematoda</taxon>
        <taxon>Chromadorea</taxon>
        <taxon>Rhabditida</taxon>
        <taxon>Tylenchina</taxon>
        <taxon>Panagrolaimomorpha</taxon>
        <taxon>Strongyloidoidea</taxon>
        <taxon>Steinernematidae</taxon>
        <taxon>Steinernema</taxon>
    </lineage>
</organism>
<reference evidence="2 3" key="2">
    <citation type="journal article" date="2019" name="G3 (Bethesda)">
        <title>Hybrid Assembly of the Genome of the Entomopathogenic Nematode Steinernema carpocapsae Identifies the X-Chromosome.</title>
        <authorList>
            <person name="Serra L."/>
            <person name="Macchietto M."/>
            <person name="Macias-Munoz A."/>
            <person name="McGill C.J."/>
            <person name="Rodriguez I.M."/>
            <person name="Rodriguez B."/>
            <person name="Murad R."/>
            <person name="Mortazavi A."/>
        </authorList>
    </citation>
    <scope>NUCLEOTIDE SEQUENCE [LARGE SCALE GENOMIC DNA]</scope>
    <source>
        <strain evidence="2 3">ALL</strain>
    </source>
</reference>
<name>A0A4U5PGN7_STECR</name>
<reference evidence="2 3" key="1">
    <citation type="journal article" date="2015" name="Genome Biol.">
        <title>Comparative genomics of Steinernema reveals deeply conserved gene regulatory networks.</title>
        <authorList>
            <person name="Dillman A.R."/>
            <person name="Macchietto M."/>
            <person name="Porter C.F."/>
            <person name="Rogers A."/>
            <person name="Williams B."/>
            <person name="Antoshechkin I."/>
            <person name="Lee M.M."/>
            <person name="Goodwin Z."/>
            <person name="Lu X."/>
            <person name="Lewis E.E."/>
            <person name="Goodrich-Blair H."/>
            <person name="Stock S.P."/>
            <person name="Adams B.J."/>
            <person name="Sternberg P.W."/>
            <person name="Mortazavi A."/>
        </authorList>
    </citation>
    <scope>NUCLEOTIDE SEQUENCE [LARGE SCALE GENOMIC DNA]</scope>
    <source>
        <strain evidence="2 3">ALL</strain>
    </source>
</reference>
<feature type="region of interest" description="Disordered" evidence="1">
    <location>
        <begin position="61"/>
        <end position="80"/>
    </location>
</feature>